<dbReference type="InterPro" id="IPR013783">
    <property type="entry name" value="Ig-like_fold"/>
</dbReference>
<reference evidence="5" key="2">
    <citation type="submission" date="2025-04" db="UniProtKB">
        <authorList>
            <consortium name="RefSeq"/>
        </authorList>
    </citation>
    <scope>IDENTIFICATION</scope>
    <source>
        <strain evidence="5">USDA-PBARC FA_bdor</strain>
        <tissue evidence="5">Whole organism</tissue>
    </source>
</reference>
<name>A0A0C9RQR7_9HYME</name>
<reference evidence="3" key="1">
    <citation type="submission" date="2015-01" db="EMBL/GenBank/DDBJ databases">
        <title>Transcriptome Assembly of Fopius arisanus.</title>
        <authorList>
            <person name="Geib S."/>
        </authorList>
    </citation>
    <scope>NUCLEOTIDE SEQUENCE</scope>
</reference>
<dbReference type="PROSITE" id="PS50835">
    <property type="entry name" value="IG_LIKE"/>
    <property type="match status" value="2"/>
</dbReference>
<gene>
    <name evidence="3" type="primary">cadm2_1</name>
    <name evidence="5" type="synonym">LOC105266090</name>
    <name evidence="3" type="ORF">g.61410</name>
</gene>
<evidence type="ECO:0000313" key="5">
    <source>
        <dbReference type="RefSeq" id="XP_011302297.1"/>
    </source>
</evidence>
<feature type="signal peptide" evidence="1">
    <location>
        <begin position="1"/>
        <end position="28"/>
    </location>
</feature>
<sequence length="286" mass="31665">MKSTARRRNSRSLDLSLLILAVATGVNGLTNVTHNIPEAVAIGSIVNLSCSYDLQNDPLYVVKWYKSGSEFYRYLPKEAPPIAVFGNFSDKINTVLSDAHRVVLKDVTPDLEGKYKCEVSGDLPHFHTAFTSGYMHVVGLPEGIPEILVEKQRYAIGETVKANCTVPPSNPPANVTWSINEISLNSTYHKTIAEKMDNRSRTYAGLDFEISQDSFRNGRLQITCHANVFQLYKMDVTTLIDEERPRLASVLGTRDSPHTGSGVANLTIAHWIVLLVSANSILQCTR</sequence>
<organism evidence="3">
    <name type="scientific">Fopius arisanus</name>
    <dbReference type="NCBI Taxonomy" id="64838"/>
    <lineage>
        <taxon>Eukaryota</taxon>
        <taxon>Metazoa</taxon>
        <taxon>Ecdysozoa</taxon>
        <taxon>Arthropoda</taxon>
        <taxon>Hexapoda</taxon>
        <taxon>Insecta</taxon>
        <taxon>Pterygota</taxon>
        <taxon>Neoptera</taxon>
        <taxon>Endopterygota</taxon>
        <taxon>Hymenoptera</taxon>
        <taxon>Apocrita</taxon>
        <taxon>Ichneumonoidea</taxon>
        <taxon>Braconidae</taxon>
        <taxon>Opiinae</taxon>
        <taxon>Fopius</taxon>
    </lineage>
</organism>
<dbReference type="EMBL" id="GBYB01010850">
    <property type="protein sequence ID" value="JAG80617.1"/>
    <property type="molecule type" value="Transcribed_RNA"/>
</dbReference>
<feature type="chain" id="PRO_5044541787" evidence="1">
    <location>
        <begin position="29"/>
        <end position="286"/>
    </location>
</feature>
<dbReference type="SUPFAM" id="SSF48726">
    <property type="entry name" value="Immunoglobulin"/>
    <property type="match status" value="2"/>
</dbReference>
<evidence type="ECO:0000313" key="3">
    <source>
        <dbReference type="EMBL" id="JAG80617.1"/>
    </source>
</evidence>
<dbReference type="PANTHER" id="PTHR21261">
    <property type="entry name" value="BEAT PROTEIN"/>
    <property type="match status" value="1"/>
</dbReference>
<dbReference type="RefSeq" id="XP_011302297.1">
    <property type="nucleotide sequence ID" value="XM_011303995.1"/>
</dbReference>
<evidence type="ECO:0000313" key="4">
    <source>
        <dbReference type="Proteomes" id="UP000694866"/>
    </source>
</evidence>
<dbReference type="InterPro" id="IPR003599">
    <property type="entry name" value="Ig_sub"/>
</dbReference>
<feature type="domain" description="Ig-like" evidence="2">
    <location>
        <begin position="43"/>
        <end position="120"/>
    </location>
</feature>
<keyword evidence="4" id="KW-1185">Reference proteome</keyword>
<dbReference type="Proteomes" id="UP000694866">
    <property type="component" value="Unplaced"/>
</dbReference>
<accession>A0A0C9RQR7</accession>
<dbReference type="KEGG" id="fas:105266090"/>
<dbReference type="SMART" id="SM00409">
    <property type="entry name" value="IG"/>
    <property type="match status" value="2"/>
</dbReference>
<dbReference type="OrthoDB" id="6343941at2759"/>
<dbReference type="GeneID" id="105266090"/>
<keyword evidence="1" id="KW-0732">Signal</keyword>
<dbReference type="Gene3D" id="2.60.40.10">
    <property type="entry name" value="Immunoglobulins"/>
    <property type="match status" value="2"/>
</dbReference>
<evidence type="ECO:0000259" key="2">
    <source>
        <dbReference type="PROSITE" id="PS50835"/>
    </source>
</evidence>
<dbReference type="InterPro" id="IPR036179">
    <property type="entry name" value="Ig-like_dom_sf"/>
</dbReference>
<dbReference type="PANTHER" id="PTHR21261:SF17">
    <property type="entry name" value="BEAT VI"/>
    <property type="match status" value="1"/>
</dbReference>
<protein>
    <submittedName>
        <fullName evidence="3">Cadm2_1 protein</fullName>
    </submittedName>
</protein>
<evidence type="ECO:0000256" key="1">
    <source>
        <dbReference type="SAM" id="SignalP"/>
    </source>
</evidence>
<dbReference type="CDD" id="cd00096">
    <property type="entry name" value="Ig"/>
    <property type="match status" value="1"/>
</dbReference>
<feature type="domain" description="Ig-like" evidence="2">
    <location>
        <begin position="145"/>
        <end position="237"/>
    </location>
</feature>
<dbReference type="Pfam" id="PF13895">
    <property type="entry name" value="Ig_2"/>
    <property type="match status" value="1"/>
</dbReference>
<proteinExistence type="predicted"/>
<dbReference type="FunFam" id="2.60.40.10:FF:000437">
    <property type="entry name" value="Beat-IIIc, isoform A"/>
    <property type="match status" value="1"/>
</dbReference>
<accession>A0A9R1T3J6</accession>
<dbReference type="InterPro" id="IPR007110">
    <property type="entry name" value="Ig-like_dom"/>
</dbReference>
<dbReference type="AlphaFoldDB" id="A0A0C9RQR7"/>